<dbReference type="OrthoDB" id="9771229at2"/>
<evidence type="ECO:0000256" key="2">
    <source>
        <dbReference type="ARBA" id="ARBA00022722"/>
    </source>
</evidence>
<evidence type="ECO:0000313" key="8">
    <source>
        <dbReference type="EMBL" id="SFN37952.1"/>
    </source>
</evidence>
<evidence type="ECO:0000259" key="6">
    <source>
        <dbReference type="Pfam" id="PF03755"/>
    </source>
</evidence>
<evidence type="ECO:0000313" key="9">
    <source>
        <dbReference type="Proteomes" id="UP000198599"/>
    </source>
</evidence>
<keyword evidence="4" id="KW-0378">Hydrolase</keyword>
<feature type="domain" description="Endoribonuclease YicC-like C-terminal" evidence="7">
    <location>
        <begin position="178"/>
        <end position="296"/>
    </location>
</feature>
<sequence>MLYSMTAFAAAKGEFEGQSWAWELRSVNGKGLDLRLRVPDWIEGLEAGLRARLSKAMARGNVSLSLRVQSDERGGALSVNEALLEDVLAAMAGIEARAMDRGLSLAPANAADIVGLRGVLETGTSAQDTGALGRALLADFESVLESFLDMRRAEGAALAQVLGAQLDEIETLTKEAAEVAEARRDDLSQSFRAALARVIEGASGADEGRVAQELAMMAVKLDVTEEIDRLRAHVGAARELIAQGSPMGRKLDFLSQEFNREANTLCSKAQNTGLTRIGLGLKTVIDQMREQVQNVE</sequence>
<reference evidence="9" key="1">
    <citation type="submission" date="2016-10" db="EMBL/GenBank/DDBJ databases">
        <authorList>
            <person name="Varghese N."/>
            <person name="Submissions S."/>
        </authorList>
    </citation>
    <scope>NUCLEOTIDE SEQUENCE [LARGE SCALE GENOMIC DNA]</scope>
    <source>
        <strain evidence="9">DSM 28463</strain>
    </source>
</reference>
<dbReference type="Pfam" id="PF03755">
    <property type="entry name" value="YicC-like_N"/>
    <property type="match status" value="1"/>
</dbReference>
<dbReference type="STRING" id="1005928.SAMN04487859_101267"/>
<keyword evidence="3" id="KW-0255">Endonuclease</keyword>
<comment type="similarity">
    <text evidence="5">Belongs to the YicC/YloC family.</text>
</comment>
<protein>
    <submittedName>
        <fullName evidence="8">TIGR00255 family protein</fullName>
    </submittedName>
</protein>
<comment type="cofactor">
    <cofactor evidence="1">
        <name>a divalent metal cation</name>
        <dbReference type="ChEBI" id="CHEBI:60240"/>
    </cofactor>
</comment>
<evidence type="ECO:0000256" key="1">
    <source>
        <dbReference type="ARBA" id="ARBA00001968"/>
    </source>
</evidence>
<dbReference type="EMBL" id="FOVP01000001">
    <property type="protein sequence ID" value="SFN37952.1"/>
    <property type="molecule type" value="Genomic_DNA"/>
</dbReference>
<evidence type="ECO:0000256" key="3">
    <source>
        <dbReference type="ARBA" id="ARBA00022759"/>
    </source>
</evidence>
<dbReference type="AlphaFoldDB" id="A0A1I4YIV6"/>
<dbReference type="Proteomes" id="UP000198599">
    <property type="component" value="Unassembled WGS sequence"/>
</dbReference>
<dbReference type="GO" id="GO:0004521">
    <property type="term" value="F:RNA endonuclease activity"/>
    <property type="evidence" value="ECO:0007669"/>
    <property type="project" value="InterPro"/>
</dbReference>
<dbReference type="InterPro" id="IPR013527">
    <property type="entry name" value="YicC-like_N"/>
</dbReference>
<proteinExistence type="inferred from homology"/>
<dbReference type="PANTHER" id="PTHR30636:SF3">
    <property type="entry name" value="UPF0701 PROTEIN YICC"/>
    <property type="match status" value="1"/>
</dbReference>
<dbReference type="InterPro" id="IPR013551">
    <property type="entry name" value="YicC-like_C"/>
</dbReference>
<accession>A0A1I4YIV6</accession>
<feature type="domain" description="Endoribonuclease YicC-like N-terminal" evidence="6">
    <location>
        <begin position="3"/>
        <end position="159"/>
    </location>
</feature>
<dbReference type="PANTHER" id="PTHR30636">
    <property type="entry name" value="UPF0701 PROTEIN YICC"/>
    <property type="match status" value="1"/>
</dbReference>
<dbReference type="GO" id="GO:0016787">
    <property type="term" value="F:hydrolase activity"/>
    <property type="evidence" value="ECO:0007669"/>
    <property type="project" value="UniProtKB-KW"/>
</dbReference>
<organism evidence="8 9">
    <name type="scientific">Roseovarius lutimaris</name>
    <dbReference type="NCBI Taxonomy" id="1005928"/>
    <lineage>
        <taxon>Bacteria</taxon>
        <taxon>Pseudomonadati</taxon>
        <taxon>Pseudomonadota</taxon>
        <taxon>Alphaproteobacteria</taxon>
        <taxon>Rhodobacterales</taxon>
        <taxon>Roseobacteraceae</taxon>
        <taxon>Roseovarius</taxon>
    </lineage>
</organism>
<dbReference type="InterPro" id="IPR005229">
    <property type="entry name" value="YicC/YloC-like"/>
</dbReference>
<keyword evidence="2" id="KW-0540">Nuclease</keyword>
<dbReference type="RefSeq" id="WP_092833480.1">
    <property type="nucleotide sequence ID" value="NZ_FOVP01000001.1"/>
</dbReference>
<evidence type="ECO:0000256" key="4">
    <source>
        <dbReference type="ARBA" id="ARBA00022801"/>
    </source>
</evidence>
<keyword evidence="9" id="KW-1185">Reference proteome</keyword>
<dbReference type="NCBIfam" id="TIGR00255">
    <property type="entry name" value="YicC/YloC family endoribonuclease"/>
    <property type="match status" value="1"/>
</dbReference>
<dbReference type="Pfam" id="PF08340">
    <property type="entry name" value="YicC-like_C"/>
    <property type="match status" value="1"/>
</dbReference>
<evidence type="ECO:0000256" key="5">
    <source>
        <dbReference type="ARBA" id="ARBA00035648"/>
    </source>
</evidence>
<name>A0A1I4YIV6_9RHOB</name>
<gene>
    <name evidence="8" type="ORF">SAMN04487859_101267</name>
</gene>
<evidence type="ECO:0000259" key="7">
    <source>
        <dbReference type="Pfam" id="PF08340"/>
    </source>
</evidence>